<organism evidence="2 3">
    <name type="scientific">Popillia japonica</name>
    <name type="common">Japanese beetle</name>
    <dbReference type="NCBI Taxonomy" id="7064"/>
    <lineage>
        <taxon>Eukaryota</taxon>
        <taxon>Metazoa</taxon>
        <taxon>Ecdysozoa</taxon>
        <taxon>Arthropoda</taxon>
        <taxon>Hexapoda</taxon>
        <taxon>Insecta</taxon>
        <taxon>Pterygota</taxon>
        <taxon>Neoptera</taxon>
        <taxon>Endopterygota</taxon>
        <taxon>Coleoptera</taxon>
        <taxon>Polyphaga</taxon>
        <taxon>Scarabaeiformia</taxon>
        <taxon>Scarabaeidae</taxon>
        <taxon>Rutelinae</taxon>
        <taxon>Popillia</taxon>
    </lineage>
</organism>
<name>A0AAW1K4Y1_POPJA</name>
<evidence type="ECO:0000313" key="2">
    <source>
        <dbReference type="EMBL" id="KAK9712740.1"/>
    </source>
</evidence>
<evidence type="ECO:0000313" key="3">
    <source>
        <dbReference type="Proteomes" id="UP001458880"/>
    </source>
</evidence>
<dbReference type="AlphaFoldDB" id="A0AAW1K4Y1"/>
<evidence type="ECO:0000256" key="1">
    <source>
        <dbReference type="SAM" id="MobiDB-lite"/>
    </source>
</evidence>
<reference evidence="2 3" key="1">
    <citation type="journal article" date="2024" name="BMC Genomics">
        <title>De novo assembly and annotation of Popillia japonica's genome with initial clues to its potential as an invasive pest.</title>
        <authorList>
            <person name="Cucini C."/>
            <person name="Boschi S."/>
            <person name="Funari R."/>
            <person name="Cardaioli E."/>
            <person name="Iannotti N."/>
            <person name="Marturano G."/>
            <person name="Paoli F."/>
            <person name="Bruttini M."/>
            <person name="Carapelli A."/>
            <person name="Frati F."/>
            <person name="Nardi F."/>
        </authorList>
    </citation>
    <scope>NUCLEOTIDE SEQUENCE [LARGE SCALE GENOMIC DNA]</scope>
    <source>
        <strain evidence="2">DMR45628</strain>
    </source>
</reference>
<sequence>MSVKDRDAESVQNASAEETFEQDVLINSTEQQVHAILDETPVEWERKLIAQERELLRKERELLERERRWNRDQPSNVHYHNNNSQQVIPEFNPGTATSLTATRWVRKVEAIAEIFKWDDKTLLFNAITKLGGAAKLWFDGIREQITNWMSFRSRIILDFPSVYDDADIHYELSKRRKRNDETYEQYVYHMKAVASKGDLNDRSVLKYIIGGIGDRELAKLLNF</sequence>
<protein>
    <recommendedName>
        <fullName evidence="4">Retrotransposon gag domain-containing protein</fullName>
    </recommendedName>
</protein>
<comment type="caution">
    <text evidence="2">The sequence shown here is derived from an EMBL/GenBank/DDBJ whole genome shotgun (WGS) entry which is preliminary data.</text>
</comment>
<keyword evidence="3" id="KW-1185">Reference proteome</keyword>
<gene>
    <name evidence="2" type="ORF">QE152_g24733</name>
</gene>
<feature type="region of interest" description="Disordered" evidence="1">
    <location>
        <begin position="1"/>
        <end position="20"/>
    </location>
</feature>
<accession>A0AAW1K4Y1</accession>
<proteinExistence type="predicted"/>
<evidence type="ECO:0008006" key="4">
    <source>
        <dbReference type="Google" id="ProtNLM"/>
    </source>
</evidence>
<dbReference type="Proteomes" id="UP001458880">
    <property type="component" value="Unassembled WGS sequence"/>
</dbReference>
<dbReference type="EMBL" id="JASPKY010000258">
    <property type="protein sequence ID" value="KAK9712740.1"/>
    <property type="molecule type" value="Genomic_DNA"/>
</dbReference>